<comment type="caution">
    <text evidence="1">The sequence shown here is derived from an EMBL/GenBank/DDBJ whole genome shotgun (WGS) entry which is preliminary data.</text>
</comment>
<accession>A0A8T5V5L1</accession>
<dbReference type="Pfam" id="PF13489">
    <property type="entry name" value="Methyltransf_23"/>
    <property type="match status" value="1"/>
</dbReference>
<dbReference type="RefSeq" id="WP_223792485.1">
    <property type="nucleotide sequence ID" value="NZ_JAIOUQ010000016.1"/>
</dbReference>
<keyword evidence="1" id="KW-0808">Transferase</keyword>
<protein>
    <submittedName>
        <fullName evidence="1">Class I SAM-dependent methyltransferase</fullName>
    </submittedName>
</protein>
<dbReference type="GO" id="GO:0008168">
    <property type="term" value="F:methyltransferase activity"/>
    <property type="evidence" value="ECO:0007669"/>
    <property type="project" value="UniProtKB-KW"/>
</dbReference>
<organism evidence="1 2">
    <name type="scientific">Methanobacterium spitsbergense</name>
    <dbReference type="NCBI Taxonomy" id="2874285"/>
    <lineage>
        <taxon>Archaea</taxon>
        <taxon>Methanobacteriati</taxon>
        <taxon>Methanobacteriota</taxon>
        <taxon>Methanomada group</taxon>
        <taxon>Methanobacteria</taxon>
        <taxon>Methanobacteriales</taxon>
        <taxon>Methanobacteriaceae</taxon>
        <taxon>Methanobacterium</taxon>
    </lineage>
</organism>
<dbReference type="InterPro" id="IPR029063">
    <property type="entry name" value="SAM-dependent_MTases_sf"/>
</dbReference>
<dbReference type="EMBL" id="JAIOUQ010000016">
    <property type="protein sequence ID" value="MBZ2166945.1"/>
    <property type="molecule type" value="Genomic_DNA"/>
</dbReference>
<evidence type="ECO:0000313" key="2">
    <source>
        <dbReference type="Proteomes" id="UP000825933"/>
    </source>
</evidence>
<keyword evidence="1" id="KW-0489">Methyltransferase</keyword>
<keyword evidence="2" id="KW-1185">Reference proteome</keyword>
<dbReference type="Gene3D" id="3.40.50.150">
    <property type="entry name" value="Vaccinia Virus protein VP39"/>
    <property type="match status" value="1"/>
</dbReference>
<gene>
    <name evidence="1" type="ORF">K8N75_12950</name>
</gene>
<dbReference type="PANTHER" id="PTHR43861">
    <property type="entry name" value="TRANS-ACONITATE 2-METHYLTRANSFERASE-RELATED"/>
    <property type="match status" value="1"/>
</dbReference>
<dbReference type="CDD" id="cd02440">
    <property type="entry name" value="AdoMet_MTases"/>
    <property type="match status" value="1"/>
</dbReference>
<proteinExistence type="predicted"/>
<sequence>MEKYDNFNTDPYSMHMKITEFVEDQKKVLDVGCAYGNLAEVMSSNKCEVVGVEISPKAGKKAKKYCKEVIIGDVESVELLPEYIDYFDYLIFADILEHLKNPLKVLKRYKKYLKDDGCIVISLPNITNWRMRLKILFGNFEYKDTGILDSGHLRFFTEKSAKKMLSDAGYEIIKFDLTGLESPLGSKIMHKIGTLRPSLLAYQFLIIAKKKV</sequence>
<dbReference type="AlphaFoldDB" id="A0A8T5V5L1"/>
<name>A0A8T5V5L1_9EURY</name>
<dbReference type="SUPFAM" id="SSF53335">
    <property type="entry name" value="S-adenosyl-L-methionine-dependent methyltransferases"/>
    <property type="match status" value="1"/>
</dbReference>
<dbReference type="GO" id="GO:0032259">
    <property type="term" value="P:methylation"/>
    <property type="evidence" value="ECO:0007669"/>
    <property type="project" value="UniProtKB-KW"/>
</dbReference>
<dbReference type="Proteomes" id="UP000825933">
    <property type="component" value="Unassembled WGS sequence"/>
</dbReference>
<reference evidence="2" key="1">
    <citation type="journal article" date="2022" name="Microbiol. Resour. Announc.">
        <title>Draft Genome Sequence of a Methanogenic Archaeon from West Spitsbergen Permafrost.</title>
        <authorList>
            <person name="Trubitsyn V."/>
            <person name="Rivkina E."/>
            <person name="Shcherbakova V."/>
        </authorList>
    </citation>
    <scope>NUCLEOTIDE SEQUENCE [LARGE SCALE GENOMIC DNA]</scope>
    <source>
        <strain evidence="2">VT</strain>
    </source>
</reference>
<evidence type="ECO:0000313" key="1">
    <source>
        <dbReference type="EMBL" id="MBZ2166945.1"/>
    </source>
</evidence>